<dbReference type="AlphaFoldDB" id="A0A6S6UF90"/>
<proteinExistence type="predicted"/>
<dbReference type="SUPFAM" id="SSF110087">
    <property type="entry name" value="DR1885-like metal-binding protein"/>
    <property type="match status" value="1"/>
</dbReference>
<name>A0A6S6UF90_9GAMM</name>
<dbReference type="PANTHER" id="PTHR36302">
    <property type="entry name" value="BLR7088 PROTEIN"/>
    <property type="match status" value="1"/>
</dbReference>
<organism evidence="3">
    <name type="scientific">uncultured Thiotrichaceae bacterium</name>
    <dbReference type="NCBI Taxonomy" id="298394"/>
    <lineage>
        <taxon>Bacteria</taxon>
        <taxon>Pseudomonadati</taxon>
        <taxon>Pseudomonadota</taxon>
        <taxon>Gammaproteobacteria</taxon>
        <taxon>Thiotrichales</taxon>
        <taxon>Thiotrichaceae</taxon>
        <taxon>environmental samples</taxon>
    </lineage>
</organism>
<reference evidence="3" key="1">
    <citation type="submission" date="2020-01" db="EMBL/GenBank/DDBJ databases">
        <authorList>
            <person name="Meier V. D."/>
            <person name="Meier V D."/>
        </authorList>
    </citation>
    <scope>NUCLEOTIDE SEQUENCE</scope>
    <source>
        <strain evidence="3">HLG_WM_MAG_09</strain>
    </source>
</reference>
<dbReference type="InterPro" id="IPR036182">
    <property type="entry name" value="PCuAC_sf"/>
</dbReference>
<dbReference type="Pfam" id="PF04314">
    <property type="entry name" value="PCuAC"/>
    <property type="match status" value="1"/>
</dbReference>
<feature type="region of interest" description="Disordered" evidence="1">
    <location>
        <begin position="154"/>
        <end position="177"/>
    </location>
</feature>
<evidence type="ECO:0000256" key="2">
    <source>
        <dbReference type="SAM" id="SignalP"/>
    </source>
</evidence>
<dbReference type="PANTHER" id="PTHR36302:SF1">
    <property type="entry name" value="COPPER CHAPERONE PCU(A)C"/>
    <property type="match status" value="1"/>
</dbReference>
<accession>A0A6S6UF90</accession>
<dbReference type="EMBL" id="CACVAT010000607">
    <property type="protein sequence ID" value="CAA6830628.1"/>
    <property type="molecule type" value="Genomic_DNA"/>
</dbReference>
<dbReference type="InterPro" id="IPR007410">
    <property type="entry name" value="LpqE-like"/>
</dbReference>
<sequence>MKHLIATLLITTGLLSSSIHANEYTQGDLLIDSPYTRTTPPGAPVAGGFMKITNNGKESDTIIGGSVDFSEAVEIHEMPMIDGVMQMRQLEDGLEIPPGETVELKPGGFHVMFIKLKKQMIEGEKHKATLTFEKAGDVEVEFVVKDISAMMEKSMKHDKGEKEMKHDTKHEGNTASE</sequence>
<evidence type="ECO:0000256" key="1">
    <source>
        <dbReference type="SAM" id="MobiDB-lite"/>
    </source>
</evidence>
<protein>
    <submittedName>
        <fullName evidence="3">Copper metallochaperone, bacterial analog of Cox17 protein</fullName>
    </submittedName>
</protein>
<feature type="chain" id="PRO_5027535939" evidence="2">
    <location>
        <begin position="22"/>
        <end position="177"/>
    </location>
</feature>
<gene>
    <name evidence="3" type="ORF">HELGO_WM26210</name>
</gene>
<keyword evidence="2" id="KW-0732">Signal</keyword>
<dbReference type="InterPro" id="IPR058248">
    <property type="entry name" value="Lxx211020-like"/>
</dbReference>
<dbReference type="Gene3D" id="2.60.40.1890">
    <property type="entry name" value="PCu(A)C copper chaperone"/>
    <property type="match status" value="1"/>
</dbReference>
<feature type="signal peptide" evidence="2">
    <location>
        <begin position="1"/>
        <end position="21"/>
    </location>
</feature>
<evidence type="ECO:0000313" key="3">
    <source>
        <dbReference type="EMBL" id="CAA6830628.1"/>
    </source>
</evidence>